<evidence type="ECO:0000256" key="4">
    <source>
        <dbReference type="ARBA" id="ARBA00022692"/>
    </source>
</evidence>
<keyword evidence="7" id="KW-1133">Transmembrane helix</keyword>
<protein>
    <submittedName>
        <fullName evidence="15">Interleukin-6 receptor subunit beta-like isoform X1</fullName>
    </submittedName>
</protein>
<feature type="domain" description="Fibronectin type-III" evidence="13">
    <location>
        <begin position="430"/>
        <end position="525"/>
    </location>
</feature>
<feature type="region of interest" description="Disordered" evidence="11">
    <location>
        <begin position="681"/>
        <end position="704"/>
    </location>
</feature>
<feature type="domain" description="Fibronectin type-III" evidence="13">
    <location>
        <begin position="124"/>
        <end position="231"/>
    </location>
</feature>
<dbReference type="InterPro" id="IPR013783">
    <property type="entry name" value="Ig-like_fold"/>
</dbReference>
<evidence type="ECO:0000256" key="10">
    <source>
        <dbReference type="ARBA" id="ARBA00023180"/>
    </source>
</evidence>
<evidence type="ECO:0000256" key="1">
    <source>
        <dbReference type="ARBA" id="ARBA00004251"/>
    </source>
</evidence>
<dbReference type="GeneID" id="129330648"/>
<dbReference type="PANTHER" id="PTHR48423">
    <property type="entry name" value="INTERLEUKIN-27 RECEPTOR SUBUNIT ALPHA"/>
    <property type="match status" value="1"/>
</dbReference>
<sequence>MQLILGWIMALLEPISCSVAPRDLKIKYCVSFWAKNITCYWDLVPETSLLTTYTLHITEEAGRCRWDFGGARSCIAAQGDRSCGIPVENLFAFYKIILTAENELGQTTQEEKCIHGLSIVKLHPPEIYNLVANQSHCFQLEWRLSGDEVLLAAEAQYQIGYHDLAETAWTQVNFTATENVPASATICGASPFTNYSVRVRAKYLPSSSLQSEETPFWSEWSTERFVRTLPTAPSRGPALWRKVGPPGSDGKREIVLMWKPLKPKEANGEILAYSLHSQREGQPAIPQCFTQDLQCTLFLQAGEGFTFFVTASNAMGTSPSTKLVVPPSGGQEAPPSQLPLLVSPASDHSLLLQWSFLRFPRMSYVFEWGRLPRKPGEERCWRYHPGSVDHVVISEAIEPGYLYDLEIFALIDGRVWGLGSTTAYSKQIAPRRAPVLNPAQIWKSQVELQWDQIPLEERGGEIRNYTICYEEEGKDGQSAVVLDSSAHHYLIESLGPGSVVQVYIVATNDGGSTRGSTLSIRTKNYDNLEAEVLFSALCVGFVLILSGSLACLCKQRLIQNYLWPQIPNPAKSNLALWMPQKVCLDFPARGAEKWSTGYLGLTIGDLLRVLPSKQEEPDPKVLTENKWQVEVPGAWHKYPQPTPVIGNRTLSRKQGELPQKFPETWSEVEYARVFIIQKNNDPEESQVHPTGSLSKRQAPPSSCPGAKFGKGIWLQNMTYEALLDVGSRNMAFEVTGEFPLLVSLATVAGDVWTSESPQGDSQKQP</sequence>
<dbReference type="GO" id="GO:0005886">
    <property type="term" value="C:plasma membrane"/>
    <property type="evidence" value="ECO:0007669"/>
    <property type="project" value="UniProtKB-SubCell"/>
</dbReference>
<keyword evidence="14" id="KW-1185">Reference proteome</keyword>
<name>A0AA97JFY7_EUBMA</name>
<dbReference type="InterPro" id="IPR052672">
    <property type="entry name" value="Type1_Cytokine_Rcpt_Type2"/>
</dbReference>
<keyword evidence="4" id="KW-0812">Transmembrane</keyword>
<feature type="signal peptide" evidence="12">
    <location>
        <begin position="1"/>
        <end position="17"/>
    </location>
</feature>
<evidence type="ECO:0000256" key="8">
    <source>
        <dbReference type="ARBA" id="ARBA00023136"/>
    </source>
</evidence>
<evidence type="ECO:0000256" key="6">
    <source>
        <dbReference type="ARBA" id="ARBA00022737"/>
    </source>
</evidence>
<evidence type="ECO:0000256" key="12">
    <source>
        <dbReference type="SAM" id="SignalP"/>
    </source>
</evidence>
<dbReference type="Gene3D" id="2.60.40.10">
    <property type="entry name" value="Immunoglobulins"/>
    <property type="match status" value="5"/>
</dbReference>
<evidence type="ECO:0000259" key="13">
    <source>
        <dbReference type="PROSITE" id="PS50853"/>
    </source>
</evidence>
<reference evidence="15" key="1">
    <citation type="submission" date="2025-08" db="UniProtKB">
        <authorList>
            <consortium name="RefSeq"/>
        </authorList>
    </citation>
    <scope>IDENTIFICATION</scope>
    <source>
        <tissue evidence="15">Blood</tissue>
    </source>
</reference>
<evidence type="ECO:0000256" key="7">
    <source>
        <dbReference type="ARBA" id="ARBA00022989"/>
    </source>
</evidence>
<dbReference type="PROSITE" id="PS50853">
    <property type="entry name" value="FN3"/>
    <property type="match status" value="2"/>
</dbReference>
<evidence type="ECO:0000256" key="2">
    <source>
        <dbReference type="ARBA" id="ARBA00008921"/>
    </source>
</evidence>
<evidence type="ECO:0000256" key="3">
    <source>
        <dbReference type="ARBA" id="ARBA00022475"/>
    </source>
</evidence>
<keyword evidence="3" id="KW-1003">Cell membrane</keyword>
<comment type="subcellular location">
    <subcellularLocation>
        <location evidence="1">Cell membrane</location>
        <topology evidence="1">Single-pass type I membrane protein</topology>
    </subcellularLocation>
</comment>
<keyword evidence="5 12" id="KW-0732">Signal</keyword>
<evidence type="ECO:0000313" key="15">
    <source>
        <dbReference type="RefSeq" id="XP_054836751.1"/>
    </source>
</evidence>
<comment type="similarity">
    <text evidence="2">Belongs to the type I cytokine receptor family. Type 2 subfamily.</text>
</comment>
<dbReference type="InterPro" id="IPR003961">
    <property type="entry name" value="FN3_dom"/>
</dbReference>
<accession>A0AA97JFY7</accession>
<dbReference type="CDD" id="cd00063">
    <property type="entry name" value="FN3"/>
    <property type="match status" value="3"/>
</dbReference>
<proteinExistence type="inferred from homology"/>
<dbReference type="Proteomes" id="UP001190640">
    <property type="component" value="Chromosome 5"/>
</dbReference>
<dbReference type="SUPFAM" id="SSF49265">
    <property type="entry name" value="Fibronectin type III"/>
    <property type="match status" value="3"/>
</dbReference>
<dbReference type="SMART" id="SM00060">
    <property type="entry name" value="FN3"/>
    <property type="match status" value="4"/>
</dbReference>
<gene>
    <name evidence="15" type="primary">LOC129330648</name>
</gene>
<evidence type="ECO:0000256" key="11">
    <source>
        <dbReference type="SAM" id="MobiDB-lite"/>
    </source>
</evidence>
<keyword evidence="10" id="KW-0325">Glycoprotein</keyword>
<dbReference type="RefSeq" id="XP_054836751.1">
    <property type="nucleotide sequence ID" value="XM_054980776.1"/>
</dbReference>
<evidence type="ECO:0000313" key="14">
    <source>
        <dbReference type="Proteomes" id="UP001190640"/>
    </source>
</evidence>
<organism evidence="14 15">
    <name type="scientific">Eublepharis macularius</name>
    <name type="common">Leopard gecko</name>
    <name type="synonym">Cyrtodactylus macularius</name>
    <dbReference type="NCBI Taxonomy" id="481883"/>
    <lineage>
        <taxon>Eukaryota</taxon>
        <taxon>Metazoa</taxon>
        <taxon>Chordata</taxon>
        <taxon>Craniata</taxon>
        <taxon>Vertebrata</taxon>
        <taxon>Euteleostomi</taxon>
        <taxon>Lepidosauria</taxon>
        <taxon>Squamata</taxon>
        <taxon>Bifurcata</taxon>
        <taxon>Gekkota</taxon>
        <taxon>Eublepharidae</taxon>
        <taxon>Eublepharinae</taxon>
        <taxon>Eublepharis</taxon>
    </lineage>
</organism>
<keyword evidence="6" id="KW-0677">Repeat</keyword>
<dbReference type="KEGG" id="emc:129330648"/>
<dbReference type="FunFam" id="2.60.40.10:FF:000414">
    <property type="entry name" value="Interleukin-6 receptor subunit beta"/>
    <property type="match status" value="1"/>
</dbReference>
<feature type="chain" id="PRO_5041737377" evidence="12">
    <location>
        <begin position="18"/>
        <end position="765"/>
    </location>
</feature>
<keyword evidence="8" id="KW-0472">Membrane</keyword>
<evidence type="ECO:0000256" key="9">
    <source>
        <dbReference type="ARBA" id="ARBA00023170"/>
    </source>
</evidence>
<keyword evidence="9" id="KW-0675">Receptor</keyword>
<dbReference type="AlphaFoldDB" id="A0AA97JFY7"/>
<dbReference type="PANTHER" id="PTHR48423:SF2">
    <property type="entry name" value="INTERLEUKIN-12 RECEPTOR SUBUNIT BETA-2"/>
    <property type="match status" value="1"/>
</dbReference>
<dbReference type="InterPro" id="IPR036116">
    <property type="entry name" value="FN3_sf"/>
</dbReference>
<evidence type="ECO:0000256" key="5">
    <source>
        <dbReference type="ARBA" id="ARBA00022729"/>
    </source>
</evidence>